<accession>A0A5C3QYW9</accession>
<protein>
    <submittedName>
        <fullName evidence="1">Uncharacterized protein</fullName>
    </submittedName>
</protein>
<organism evidence="1 2">
    <name type="scientific">Pterulicium gracile</name>
    <dbReference type="NCBI Taxonomy" id="1884261"/>
    <lineage>
        <taxon>Eukaryota</taxon>
        <taxon>Fungi</taxon>
        <taxon>Dikarya</taxon>
        <taxon>Basidiomycota</taxon>
        <taxon>Agaricomycotina</taxon>
        <taxon>Agaricomycetes</taxon>
        <taxon>Agaricomycetidae</taxon>
        <taxon>Agaricales</taxon>
        <taxon>Pleurotineae</taxon>
        <taxon>Pterulaceae</taxon>
        <taxon>Pterulicium</taxon>
    </lineage>
</organism>
<evidence type="ECO:0000313" key="2">
    <source>
        <dbReference type="Proteomes" id="UP000305067"/>
    </source>
</evidence>
<dbReference type="Proteomes" id="UP000305067">
    <property type="component" value="Unassembled WGS sequence"/>
</dbReference>
<evidence type="ECO:0000313" key="1">
    <source>
        <dbReference type="EMBL" id="TFL07142.1"/>
    </source>
</evidence>
<sequence length="96" mass="10356">MPPVSSHLESSPAAVSLESVFICLCLCSRRPSYAESPTVLPSFLDNTNPAPEWQLLSRRSSTSSTYSSVCKSLPVLCPYSKDAGVKSKHMLMPPAP</sequence>
<dbReference type="AlphaFoldDB" id="A0A5C3QYW9"/>
<dbReference type="EMBL" id="ML178814">
    <property type="protein sequence ID" value="TFL07142.1"/>
    <property type="molecule type" value="Genomic_DNA"/>
</dbReference>
<gene>
    <name evidence="1" type="ORF">BDV98DRAFT_557335</name>
</gene>
<reference evidence="1 2" key="1">
    <citation type="journal article" date="2019" name="Nat. Ecol. Evol.">
        <title>Megaphylogeny resolves global patterns of mushroom evolution.</title>
        <authorList>
            <person name="Varga T."/>
            <person name="Krizsan K."/>
            <person name="Foldi C."/>
            <person name="Dima B."/>
            <person name="Sanchez-Garcia M."/>
            <person name="Sanchez-Ramirez S."/>
            <person name="Szollosi G.J."/>
            <person name="Szarkandi J.G."/>
            <person name="Papp V."/>
            <person name="Albert L."/>
            <person name="Andreopoulos W."/>
            <person name="Angelini C."/>
            <person name="Antonin V."/>
            <person name="Barry K.W."/>
            <person name="Bougher N.L."/>
            <person name="Buchanan P."/>
            <person name="Buyck B."/>
            <person name="Bense V."/>
            <person name="Catcheside P."/>
            <person name="Chovatia M."/>
            <person name="Cooper J."/>
            <person name="Damon W."/>
            <person name="Desjardin D."/>
            <person name="Finy P."/>
            <person name="Geml J."/>
            <person name="Haridas S."/>
            <person name="Hughes K."/>
            <person name="Justo A."/>
            <person name="Karasinski D."/>
            <person name="Kautmanova I."/>
            <person name="Kiss B."/>
            <person name="Kocsube S."/>
            <person name="Kotiranta H."/>
            <person name="LaButti K.M."/>
            <person name="Lechner B.E."/>
            <person name="Liimatainen K."/>
            <person name="Lipzen A."/>
            <person name="Lukacs Z."/>
            <person name="Mihaltcheva S."/>
            <person name="Morgado L.N."/>
            <person name="Niskanen T."/>
            <person name="Noordeloos M.E."/>
            <person name="Ohm R.A."/>
            <person name="Ortiz-Santana B."/>
            <person name="Ovrebo C."/>
            <person name="Racz N."/>
            <person name="Riley R."/>
            <person name="Savchenko A."/>
            <person name="Shiryaev A."/>
            <person name="Soop K."/>
            <person name="Spirin V."/>
            <person name="Szebenyi C."/>
            <person name="Tomsovsky M."/>
            <person name="Tulloss R.E."/>
            <person name="Uehling J."/>
            <person name="Grigoriev I.V."/>
            <person name="Vagvolgyi C."/>
            <person name="Papp T."/>
            <person name="Martin F.M."/>
            <person name="Miettinen O."/>
            <person name="Hibbett D.S."/>
            <person name="Nagy L.G."/>
        </authorList>
    </citation>
    <scope>NUCLEOTIDE SEQUENCE [LARGE SCALE GENOMIC DNA]</scope>
    <source>
        <strain evidence="1 2">CBS 309.79</strain>
    </source>
</reference>
<name>A0A5C3QYW9_9AGAR</name>
<proteinExistence type="predicted"/>
<keyword evidence="2" id="KW-1185">Reference proteome</keyword>